<evidence type="ECO:0000313" key="2">
    <source>
        <dbReference type="Proteomes" id="UP000184010"/>
    </source>
</evidence>
<reference evidence="2" key="1">
    <citation type="submission" date="2016-12" db="EMBL/GenBank/DDBJ databases">
        <authorList>
            <person name="Varghese N."/>
            <person name="Submissions S."/>
        </authorList>
    </citation>
    <scope>NUCLEOTIDE SEQUENCE [LARGE SCALE GENOMIC DNA]</scope>
    <source>
        <strain evidence="2">DSM 11544</strain>
    </source>
</reference>
<dbReference type="Proteomes" id="UP000184010">
    <property type="component" value="Unassembled WGS sequence"/>
</dbReference>
<dbReference type="AlphaFoldDB" id="A0A1M7UZ11"/>
<dbReference type="EMBL" id="FRDN01000023">
    <property type="protein sequence ID" value="SHN88243.1"/>
    <property type="molecule type" value="Genomic_DNA"/>
</dbReference>
<evidence type="ECO:0000313" key="1">
    <source>
        <dbReference type="EMBL" id="SHN88243.1"/>
    </source>
</evidence>
<dbReference type="RefSeq" id="WP_178371821.1">
    <property type="nucleotide sequence ID" value="NZ_FRDN01000023.1"/>
</dbReference>
<organism evidence="1 2">
    <name type="scientific">Desulfitobacterium chlororespirans DSM 11544</name>
    <dbReference type="NCBI Taxonomy" id="1121395"/>
    <lineage>
        <taxon>Bacteria</taxon>
        <taxon>Bacillati</taxon>
        <taxon>Bacillota</taxon>
        <taxon>Clostridia</taxon>
        <taxon>Eubacteriales</taxon>
        <taxon>Desulfitobacteriaceae</taxon>
        <taxon>Desulfitobacterium</taxon>
    </lineage>
</organism>
<sequence length="45" mass="4993">MAAYFAMRIMLGKLDYVAVVSLYPQFKADIDAILVADGKQELIAE</sequence>
<protein>
    <submittedName>
        <fullName evidence="1">Uncharacterized protein</fullName>
    </submittedName>
</protein>
<accession>A0A1M7UZ11</accession>
<dbReference type="STRING" id="1121395.SAMN02745215_05232"/>
<proteinExistence type="predicted"/>
<gene>
    <name evidence="1" type="ORF">SAMN02745215_05232</name>
</gene>
<keyword evidence="2" id="KW-1185">Reference proteome</keyword>
<name>A0A1M7UZ11_9FIRM</name>